<proteinExistence type="predicted"/>
<gene>
    <name evidence="1" type="ordered locus">Sama_3229</name>
</gene>
<dbReference type="AlphaFoldDB" id="A1SAM5"/>
<evidence type="ECO:0000313" key="1">
    <source>
        <dbReference type="EMBL" id="ABM01432.1"/>
    </source>
</evidence>
<sequence length="333" mass="38006">MIDSLLAEKVQLGFDIATSVTIITALATWWLESRRRVKNEREVGINERARASSLAKVQSILEEFENAFSQIVLNGTKFERPIDIRLTDKGDGINFSKLALHIAKNRPFIQTQLESLRAFIEGTDHYYETIQKRRYTLLPVLDSIKDGQKIREDFFRDIEEIAQIHNRLGSGWSALLKEYVDLQNIVNETLHDQTLSKEDSIKALISNSDFKDRAFSILLDIDYFSWVSSFVPSGEEENYKDAISNNTADQIRDTVFATYINLTSSSVTKGDELMAQILYGTSCEVQAARIECKDILIKLSALSHKLLSNKEDRPLKEIITDYEEVLGKDTLIR</sequence>
<dbReference type="EMBL" id="CP000507">
    <property type="protein sequence ID" value="ABM01432.1"/>
    <property type="molecule type" value="Genomic_DNA"/>
</dbReference>
<keyword evidence="2" id="KW-1185">Reference proteome</keyword>
<accession>A1SAM5</accession>
<dbReference type="KEGG" id="saz:Sama_3229"/>
<evidence type="ECO:0000313" key="2">
    <source>
        <dbReference type="Proteomes" id="UP000009175"/>
    </source>
</evidence>
<name>A1SAM5_SHEAM</name>
<dbReference type="HOGENOM" id="CLU_881846_0_0_6"/>
<dbReference type="OrthoDB" id="8685187at2"/>
<organism evidence="1 2">
    <name type="scientific">Shewanella amazonensis (strain ATCC BAA-1098 / SB2B)</name>
    <dbReference type="NCBI Taxonomy" id="326297"/>
    <lineage>
        <taxon>Bacteria</taxon>
        <taxon>Pseudomonadati</taxon>
        <taxon>Pseudomonadota</taxon>
        <taxon>Gammaproteobacteria</taxon>
        <taxon>Alteromonadales</taxon>
        <taxon>Shewanellaceae</taxon>
        <taxon>Shewanella</taxon>
    </lineage>
</organism>
<reference evidence="1 2" key="1">
    <citation type="submission" date="2006-12" db="EMBL/GenBank/DDBJ databases">
        <title>Complete sequence of Shewanella amazonensis SB2B.</title>
        <authorList>
            <consortium name="US DOE Joint Genome Institute"/>
            <person name="Copeland A."/>
            <person name="Lucas S."/>
            <person name="Lapidus A."/>
            <person name="Barry K."/>
            <person name="Detter J.C."/>
            <person name="Glavina del Rio T."/>
            <person name="Hammon N."/>
            <person name="Israni S."/>
            <person name="Dalin E."/>
            <person name="Tice H."/>
            <person name="Pitluck S."/>
            <person name="Munk A.C."/>
            <person name="Brettin T."/>
            <person name="Bruce D."/>
            <person name="Han C."/>
            <person name="Tapia R."/>
            <person name="Gilna P."/>
            <person name="Schmutz J."/>
            <person name="Larimer F."/>
            <person name="Land M."/>
            <person name="Hauser L."/>
            <person name="Kyrpides N."/>
            <person name="Mikhailova N."/>
            <person name="Fredrickson J."/>
            <person name="Richardson P."/>
        </authorList>
    </citation>
    <scope>NUCLEOTIDE SEQUENCE [LARGE SCALE GENOMIC DNA]</scope>
    <source>
        <strain evidence="2">ATCC BAA-1098 / SB2B</strain>
    </source>
</reference>
<dbReference type="RefSeq" id="WP_011761336.1">
    <property type="nucleotide sequence ID" value="NC_008700.1"/>
</dbReference>
<dbReference type="Proteomes" id="UP000009175">
    <property type="component" value="Chromosome"/>
</dbReference>
<protein>
    <submittedName>
        <fullName evidence="1">Uncharacterized protein</fullName>
    </submittedName>
</protein>
<dbReference type="eggNOG" id="ENOG5031A55">
    <property type="taxonomic scope" value="Bacteria"/>
</dbReference>